<evidence type="ECO:0000256" key="1">
    <source>
        <dbReference type="ARBA" id="ARBA00001917"/>
    </source>
</evidence>
<dbReference type="PANTHER" id="PTHR11938:SF133">
    <property type="entry name" value="GLUTAMATE SYNTHASE (NADH)"/>
    <property type="match status" value="1"/>
</dbReference>
<evidence type="ECO:0000256" key="10">
    <source>
        <dbReference type="ARBA" id="ARBA00023004"/>
    </source>
</evidence>
<dbReference type="Gene3D" id="2.160.20.60">
    <property type="entry name" value="Glutamate synthase, alpha subunit, C-terminal domain"/>
    <property type="match status" value="1"/>
</dbReference>
<feature type="region of interest" description="Disordered" evidence="15">
    <location>
        <begin position="470"/>
        <end position="491"/>
    </location>
</feature>
<dbReference type="CDD" id="cd00982">
    <property type="entry name" value="gltB_C"/>
    <property type="match status" value="1"/>
</dbReference>
<comment type="similarity">
    <text evidence="3">Belongs to the glutamate synthase family.</text>
</comment>
<keyword evidence="10" id="KW-0408">Iron</keyword>
<dbReference type="Pfam" id="PF00310">
    <property type="entry name" value="GATase_2"/>
    <property type="match status" value="1"/>
</dbReference>
<evidence type="ECO:0000256" key="11">
    <source>
        <dbReference type="ARBA" id="ARBA00023014"/>
    </source>
</evidence>
<dbReference type="Pfam" id="PF04898">
    <property type="entry name" value="Glu_syn_central"/>
    <property type="match status" value="1"/>
</dbReference>
<comment type="pathway">
    <text evidence="14">Amino-acid biosynthesis.</text>
</comment>
<comment type="cofactor">
    <cofactor evidence="2">
        <name>[3Fe-4S] cluster</name>
        <dbReference type="ChEBI" id="CHEBI:21137"/>
    </cofactor>
</comment>
<dbReference type="Pfam" id="PF01493">
    <property type="entry name" value="GXGXG"/>
    <property type="match status" value="1"/>
</dbReference>
<comment type="caution">
    <text evidence="17">The sequence shown here is derived from an EMBL/GenBank/DDBJ whole genome shotgun (WGS) entry which is preliminary data.</text>
</comment>
<keyword evidence="8" id="KW-0315">Glutamine amidotransferase</keyword>
<evidence type="ECO:0000256" key="14">
    <source>
        <dbReference type="ARBA" id="ARBA00029440"/>
    </source>
</evidence>
<accession>A0ABT7C129</accession>
<dbReference type="Gene3D" id="3.20.20.70">
    <property type="entry name" value="Aldolase class I"/>
    <property type="match status" value="2"/>
</dbReference>
<keyword evidence="18" id="KW-1185">Reference proteome</keyword>
<dbReference type="InterPro" id="IPR029055">
    <property type="entry name" value="Ntn_hydrolases_N"/>
</dbReference>
<dbReference type="InterPro" id="IPR013785">
    <property type="entry name" value="Aldolase_TIM"/>
</dbReference>
<dbReference type="Proteomes" id="UP001232992">
    <property type="component" value="Unassembled WGS sequence"/>
</dbReference>
<dbReference type="InterPro" id="IPR002932">
    <property type="entry name" value="Glu_synthdom"/>
</dbReference>
<dbReference type="InterPro" id="IPR006982">
    <property type="entry name" value="Glu_synth_centr_N"/>
</dbReference>
<dbReference type="RefSeq" id="WP_283759810.1">
    <property type="nucleotide sequence ID" value="NZ_JAQOSQ010000027.1"/>
</dbReference>
<dbReference type="InterPro" id="IPR002489">
    <property type="entry name" value="Glu_synth_asu_C"/>
</dbReference>
<evidence type="ECO:0000256" key="2">
    <source>
        <dbReference type="ARBA" id="ARBA00001927"/>
    </source>
</evidence>
<keyword evidence="9" id="KW-0560">Oxidoreductase</keyword>
<dbReference type="PANTHER" id="PTHR11938">
    <property type="entry name" value="FAD NADPH DEHYDROGENASE/OXIDOREDUCTASE"/>
    <property type="match status" value="1"/>
</dbReference>
<organism evidence="17 18">
    <name type="scientific">Roseofilum casamattae BLCC-M143</name>
    <dbReference type="NCBI Taxonomy" id="3022442"/>
    <lineage>
        <taxon>Bacteria</taxon>
        <taxon>Bacillati</taxon>
        <taxon>Cyanobacteriota</taxon>
        <taxon>Cyanophyceae</taxon>
        <taxon>Desertifilales</taxon>
        <taxon>Desertifilaceae</taxon>
        <taxon>Roseofilum</taxon>
        <taxon>Roseofilum casamattae</taxon>
    </lineage>
</organism>
<evidence type="ECO:0000256" key="6">
    <source>
        <dbReference type="ARBA" id="ARBA00022643"/>
    </source>
</evidence>
<proteinExistence type="inferred from homology"/>
<feature type="region of interest" description="Disordered" evidence="15">
    <location>
        <begin position="815"/>
        <end position="848"/>
    </location>
</feature>
<keyword evidence="13" id="KW-0003">3Fe-4S</keyword>
<evidence type="ECO:0000256" key="15">
    <source>
        <dbReference type="SAM" id="MobiDB-lite"/>
    </source>
</evidence>
<gene>
    <name evidence="17" type="ORF">PMH09_18400</name>
</gene>
<dbReference type="InterPro" id="IPR017932">
    <property type="entry name" value="GATase_2_dom"/>
</dbReference>
<evidence type="ECO:0000256" key="7">
    <source>
        <dbReference type="ARBA" id="ARBA00022723"/>
    </source>
</evidence>
<dbReference type="InterPro" id="IPR036485">
    <property type="entry name" value="Glu_synth_asu_C_sf"/>
</dbReference>
<evidence type="ECO:0000256" key="8">
    <source>
        <dbReference type="ARBA" id="ARBA00022962"/>
    </source>
</evidence>
<comment type="cofactor">
    <cofactor evidence="1">
        <name>FMN</name>
        <dbReference type="ChEBI" id="CHEBI:58210"/>
    </cofactor>
</comment>
<evidence type="ECO:0000256" key="5">
    <source>
        <dbReference type="ARBA" id="ARBA00022630"/>
    </source>
</evidence>
<sequence>MNNIQAPQKQGLYDPQFEHDACGVGFIVHMKGKQSHDIVEQALSILVNLEHRGAVGAEPNTGDGAGILLQMPHKFMEKVARSQNIALPAPGQYAVATIFSSPDSEDRKQGREIFENIVAEEGQQVIGWRDVPTDNSSLGETAKASEPFFQQAFIQRNPELTDDLAFERKLYVIRKRSHTLIRAAKIDSYWYPTSISARTIVYKGMLMPPQVKAYFPDLSDPDLESALGLVHSRFSTNTFPSWERSHPYRYVAHNGEINTLRGNINWMHARQSLFGSSSQGFGEDLERIQPIINIDGSDSGIFDNTLELMTLAGRSLPHAVMMMIPEPWAAHESMSDDRKAFYEYHACLMEPWDGPASIAFTDGSAIGAILDRNGLRPSRYTVTKDDLVIMASEAGVLPIAPENVVQKGRLEPGRMFLVDMKEGRIIADEEIKQQIATEHPYREWLNQYQVKLSDLPDVGETSVGVASVGAGSRDGSFSNQDLSEPAPTNHDGIPLISKQRAFGYTFEELRLLLAPMAENGVEAIGAMGTDTPLAVLSNRPKLLPEYFKQLFAQVTNPPIDSIREAIVTSAITTIGSEGNLLQPQPESCRLIQLDTPILSNEDLAKLKNLNSDDFGSITLPIIFDPKTGVTGLEKALEAIFAAADEAIANGTNLIILSDRNLDANNAPIPALLAVSGLHHHLIRAGTRTRVGIILESGEPREVHHFAVLIGYGCGAINPYLAFETIESMIAQKLLPVMDLKKACKNYIKAVTKGTIKIGSKIGISTIQSYRGAQIFESVGLHSSVIDKYFTWTASRLEGIDLSAITQEAITRHHQGFPLSPANVGAGSPNDSSTNDDLSKPAPTPPVNQTLDVGGEYQWRKEGEAHLLAPETIHLLQQAVRENNYELYKKYSAQINQHGKQFFRLRDLLEFGEREPIPLDEVEPVEAIMKRFKTGAMSYGSISKEAHEALAIAMNRIGGKSNTGEGGEDPERYTWTNDRGDSKNSAIKQVASGRFGVTSLYLSQARELQIKMAQGAKPGEGGQLPGRKVYPWIAKVRHSTPGVGLISPPPHHDIYSIEDLAELIHDLKNANREARISVKLVSEVGVGTIAAGVAKAHADVVLISGFDGGTGASPQTSIKHAGLPWELGLAETHQTLVLNNLRSRIAVETDGQLKTGRDVAIATLLGAEEYGFSTAPLVTLGCIMMRVCHKNTCPVGVATQNPELRQKFTGDPQHTVNFMTFIAQELREIMAELGFRSINEMVGRTDALEPKKAIDHWKAQGIDLSSILHQPEVGPDVGRYSQIPQDHGLEKSLDMTKLLDLCADAIANKEPVRATLPIQNTNRVVGTILGNEISKRHWDGLPEDTIHLHFQGACGQSFGAFVPKGVTLELEGEANDYFGKGLSGGKVILYPHKTSTFIPEENIIVGNVAFYGATGGEAYIRGIAGERFCVRNSGVQAVVEAVGDHGCEYMTGGKVLILGKTGRNFAAGMSGGVAYILDETGDFPPRCNREMVDLEALEDPEEIREIREMVSKHAQYTGSTRAKEVLEQWDSLSQKFVKVMPRDYKRVLQHIQTALANGLSGDDALSAAFEENARDIARIGGS</sequence>
<evidence type="ECO:0000313" key="17">
    <source>
        <dbReference type="EMBL" id="MDJ1185163.1"/>
    </source>
</evidence>
<dbReference type="CDD" id="cd00713">
    <property type="entry name" value="GltS"/>
    <property type="match status" value="1"/>
</dbReference>
<keyword evidence="11" id="KW-0411">Iron-sulfur</keyword>
<protein>
    <submittedName>
        <fullName evidence="17">Glutamate synthase-related protein</fullName>
    </submittedName>
</protein>
<evidence type="ECO:0000256" key="3">
    <source>
        <dbReference type="ARBA" id="ARBA00009716"/>
    </source>
</evidence>
<keyword evidence="7" id="KW-0479">Metal-binding</keyword>
<dbReference type="PROSITE" id="PS51278">
    <property type="entry name" value="GATASE_TYPE_2"/>
    <property type="match status" value="1"/>
</dbReference>
<evidence type="ECO:0000313" key="18">
    <source>
        <dbReference type="Proteomes" id="UP001232992"/>
    </source>
</evidence>
<dbReference type="InterPro" id="IPR050711">
    <property type="entry name" value="ET-N_metabolism_enzyme"/>
</dbReference>
<keyword evidence="4" id="KW-0028">Amino-acid biosynthesis</keyword>
<keyword evidence="5" id="KW-0285">Flavoprotein</keyword>
<dbReference type="Gene3D" id="3.60.20.10">
    <property type="entry name" value="Glutamine Phosphoribosylpyrophosphate, subunit 1, domain 1"/>
    <property type="match status" value="1"/>
</dbReference>
<evidence type="ECO:0000259" key="16">
    <source>
        <dbReference type="PROSITE" id="PS51278"/>
    </source>
</evidence>
<dbReference type="SUPFAM" id="SSF69336">
    <property type="entry name" value="Alpha subunit of glutamate synthase, C-terminal domain"/>
    <property type="match status" value="1"/>
</dbReference>
<evidence type="ECO:0000256" key="4">
    <source>
        <dbReference type="ARBA" id="ARBA00022605"/>
    </source>
</evidence>
<dbReference type="EMBL" id="JAQOSQ010000027">
    <property type="protein sequence ID" value="MDJ1185163.1"/>
    <property type="molecule type" value="Genomic_DNA"/>
</dbReference>
<name>A0ABT7C129_9CYAN</name>
<keyword evidence="6" id="KW-0288">FMN</keyword>
<evidence type="ECO:0000256" key="9">
    <source>
        <dbReference type="ARBA" id="ARBA00023002"/>
    </source>
</evidence>
<dbReference type="SUPFAM" id="SSF51395">
    <property type="entry name" value="FMN-linked oxidoreductases"/>
    <property type="match status" value="1"/>
</dbReference>
<feature type="domain" description="Glutamine amidotransferase type-2" evidence="16">
    <location>
        <begin position="22"/>
        <end position="421"/>
    </location>
</feature>
<dbReference type="CDD" id="cd02808">
    <property type="entry name" value="GltS_FMN"/>
    <property type="match status" value="1"/>
</dbReference>
<dbReference type="Pfam" id="PF01645">
    <property type="entry name" value="Glu_synthase"/>
    <property type="match status" value="1"/>
</dbReference>
<evidence type="ECO:0000256" key="12">
    <source>
        <dbReference type="ARBA" id="ARBA00023164"/>
    </source>
</evidence>
<feature type="region of interest" description="Disordered" evidence="15">
    <location>
        <begin position="960"/>
        <end position="979"/>
    </location>
</feature>
<dbReference type="SUPFAM" id="SSF56235">
    <property type="entry name" value="N-terminal nucleophile aminohydrolases (Ntn hydrolases)"/>
    <property type="match status" value="1"/>
</dbReference>
<reference evidence="17 18" key="1">
    <citation type="submission" date="2023-01" db="EMBL/GenBank/DDBJ databases">
        <title>Novel diversity within Roseofilum (Cyanobacteria; Desertifilaceae) from marine benthic mats with descriptions of four novel species.</title>
        <authorList>
            <person name="Wang Y."/>
            <person name="Berthold D.E."/>
            <person name="Hu J."/>
            <person name="Lefler F.W."/>
            <person name="Laughinghouse H.D. IV."/>
        </authorList>
    </citation>
    <scope>NUCLEOTIDE SEQUENCE [LARGE SCALE GENOMIC DNA]</scope>
    <source>
        <strain evidence="17 18">BLCC-M143</strain>
    </source>
</reference>
<keyword evidence="12" id="KW-0314">Glutamate biosynthesis</keyword>
<evidence type="ECO:0000256" key="13">
    <source>
        <dbReference type="ARBA" id="ARBA00023291"/>
    </source>
</evidence>